<feature type="signal peptide" evidence="1">
    <location>
        <begin position="1"/>
        <end position="23"/>
    </location>
</feature>
<keyword evidence="1" id="KW-0732">Signal</keyword>
<name>A0A1H9HHJ7_9LACT</name>
<evidence type="ECO:0000313" key="3">
    <source>
        <dbReference type="Proteomes" id="UP000198556"/>
    </source>
</evidence>
<sequence>MKKIFITMLLIAGVGISSPTAQAATNEIDKIEYNAKDRSIPQVRWILDDIFSKLPDREK</sequence>
<dbReference type="Proteomes" id="UP000198556">
    <property type="component" value="Unassembled WGS sequence"/>
</dbReference>
<keyword evidence="3" id="KW-1185">Reference proteome</keyword>
<feature type="chain" id="PRO_5011474731" evidence="1">
    <location>
        <begin position="24"/>
        <end position="59"/>
    </location>
</feature>
<proteinExistence type="predicted"/>
<evidence type="ECO:0000256" key="1">
    <source>
        <dbReference type="SAM" id="SignalP"/>
    </source>
</evidence>
<dbReference type="STRING" id="137733.SAMN05421767_102100"/>
<protein>
    <submittedName>
        <fullName evidence="2">Uncharacterized protein</fullName>
    </submittedName>
</protein>
<reference evidence="2 3" key="1">
    <citation type="submission" date="2016-10" db="EMBL/GenBank/DDBJ databases">
        <authorList>
            <person name="de Groot N.N."/>
        </authorList>
    </citation>
    <scope>NUCLEOTIDE SEQUENCE [LARGE SCALE GENOMIC DNA]</scope>
    <source>
        <strain evidence="2 3">DSM 15827</strain>
    </source>
</reference>
<dbReference type="EMBL" id="FOGF01000002">
    <property type="protein sequence ID" value="SEQ61722.1"/>
    <property type="molecule type" value="Genomic_DNA"/>
</dbReference>
<dbReference type="RefSeq" id="WP_089745742.1">
    <property type="nucleotide sequence ID" value="NZ_FOGF01000002.1"/>
</dbReference>
<accession>A0A1H9HHJ7</accession>
<evidence type="ECO:0000313" key="2">
    <source>
        <dbReference type="EMBL" id="SEQ61722.1"/>
    </source>
</evidence>
<gene>
    <name evidence="2" type="ORF">SAMN05421767_102100</name>
</gene>
<dbReference type="AlphaFoldDB" id="A0A1H9HHJ7"/>
<organism evidence="2 3">
    <name type="scientific">Granulicatella balaenopterae</name>
    <dbReference type="NCBI Taxonomy" id="137733"/>
    <lineage>
        <taxon>Bacteria</taxon>
        <taxon>Bacillati</taxon>
        <taxon>Bacillota</taxon>
        <taxon>Bacilli</taxon>
        <taxon>Lactobacillales</taxon>
        <taxon>Carnobacteriaceae</taxon>
        <taxon>Granulicatella</taxon>
    </lineage>
</organism>